<accession>A0A5B9QCY9</accession>
<dbReference type="PANTHER" id="PTHR30576">
    <property type="entry name" value="COLANIC BIOSYNTHESIS UDP-GLUCOSE LIPID CARRIER TRANSFERASE"/>
    <property type="match status" value="1"/>
</dbReference>
<comment type="similarity">
    <text evidence="1">Belongs to the bacterial sugar transferase family.</text>
</comment>
<reference evidence="3 4" key="1">
    <citation type="submission" date="2019-08" db="EMBL/GenBank/DDBJ databases">
        <title>Deep-cultivation of Planctomycetes and their phenomic and genomic characterization uncovers novel biology.</title>
        <authorList>
            <person name="Wiegand S."/>
            <person name="Jogler M."/>
            <person name="Boedeker C."/>
            <person name="Pinto D."/>
            <person name="Vollmers J."/>
            <person name="Rivas-Marin E."/>
            <person name="Kohn T."/>
            <person name="Peeters S.H."/>
            <person name="Heuer A."/>
            <person name="Rast P."/>
            <person name="Oberbeckmann S."/>
            <person name="Bunk B."/>
            <person name="Jeske O."/>
            <person name="Meyerdierks A."/>
            <person name="Storesund J.E."/>
            <person name="Kallscheuer N."/>
            <person name="Luecker S."/>
            <person name="Lage O.M."/>
            <person name="Pohl T."/>
            <person name="Merkel B.J."/>
            <person name="Hornburger P."/>
            <person name="Mueller R.-W."/>
            <person name="Bruemmer F."/>
            <person name="Labrenz M."/>
            <person name="Spormann A.M."/>
            <person name="Op den Camp H."/>
            <person name="Overmann J."/>
            <person name="Amann R."/>
            <person name="Jetten M.S.M."/>
            <person name="Mascher T."/>
            <person name="Medema M.H."/>
            <person name="Devos D.P."/>
            <person name="Kaster A.-K."/>
            <person name="Ovreas L."/>
            <person name="Rohde M."/>
            <person name="Galperin M.Y."/>
            <person name="Jogler C."/>
        </authorList>
    </citation>
    <scope>NUCLEOTIDE SEQUENCE [LARGE SCALE GENOMIC DNA]</scope>
    <source>
        <strain evidence="3 4">Pr1d</strain>
    </source>
</reference>
<evidence type="ECO:0000259" key="2">
    <source>
        <dbReference type="Pfam" id="PF02397"/>
    </source>
</evidence>
<evidence type="ECO:0000313" key="3">
    <source>
        <dbReference type="EMBL" id="QEG34816.1"/>
    </source>
</evidence>
<dbReference type="OrthoDB" id="9766874at2"/>
<keyword evidence="3" id="KW-0808">Transferase</keyword>
<dbReference type="AlphaFoldDB" id="A0A5B9QCY9"/>
<dbReference type="GO" id="GO:0089702">
    <property type="term" value="F:undecaprenyl-phosphate glucose phosphotransferase activity"/>
    <property type="evidence" value="ECO:0007669"/>
    <property type="project" value="UniProtKB-EC"/>
</dbReference>
<evidence type="ECO:0000313" key="4">
    <source>
        <dbReference type="Proteomes" id="UP000323917"/>
    </source>
</evidence>
<keyword evidence="4" id="KW-1185">Reference proteome</keyword>
<organism evidence="3 4">
    <name type="scientific">Bythopirellula goksoeyrii</name>
    <dbReference type="NCBI Taxonomy" id="1400387"/>
    <lineage>
        <taxon>Bacteria</taxon>
        <taxon>Pseudomonadati</taxon>
        <taxon>Planctomycetota</taxon>
        <taxon>Planctomycetia</taxon>
        <taxon>Pirellulales</taxon>
        <taxon>Lacipirellulaceae</taxon>
        <taxon>Bythopirellula</taxon>
    </lineage>
</organism>
<dbReference type="Proteomes" id="UP000323917">
    <property type="component" value="Chromosome"/>
</dbReference>
<feature type="domain" description="Bacterial sugar transferase" evidence="2">
    <location>
        <begin position="164"/>
        <end position="350"/>
    </location>
</feature>
<dbReference type="Pfam" id="PF02397">
    <property type="entry name" value="Bac_transf"/>
    <property type="match status" value="1"/>
</dbReference>
<name>A0A5B9QCY9_9BACT</name>
<dbReference type="KEGG" id="bgok:Pr1d_21010"/>
<gene>
    <name evidence="3" type="primary">pssY</name>
    <name evidence="3" type="ORF">Pr1d_21010</name>
</gene>
<dbReference type="EC" id="2.7.8.31" evidence="3"/>
<evidence type="ECO:0000256" key="1">
    <source>
        <dbReference type="ARBA" id="ARBA00006464"/>
    </source>
</evidence>
<dbReference type="EMBL" id="CP042913">
    <property type="protein sequence ID" value="QEG34816.1"/>
    <property type="molecule type" value="Genomic_DNA"/>
</dbReference>
<dbReference type="PANTHER" id="PTHR30576:SF10">
    <property type="entry name" value="SLL5057 PROTEIN"/>
    <property type="match status" value="1"/>
</dbReference>
<sequence length="357" mass="40478">MQFKFSFQRRYRSKFSNYSHNSNRLLLPEEELRFAAECERMRVDRNGSILSILFITLSEEGDLALMERVLEGRLRLTDTPGMLNDGRIVLLLPDTPEEGAWKVAADISEVYPPGPHRPQCDVIVYPDVRTKRIKEVSDSSHSLGVAPSGTDAALLFCQPLPRWKRFLDIIGSITCLIAMAPTMALAAIAIKLTSPGPILFSQEREGLGGKRFRIWKMRTMIDGADELKHTLSLPSHQDGPAFKMKTDPRTTPVGRILRWTSIDELPQFWNVLKGDMSLVGPRPLPTSESQACANWQRRRLSVPPGMTCTWQVFARGNVSFDEWMRMDLQYSRQVSLWGDIKLAMLTLPSLLLHKGIR</sequence>
<proteinExistence type="inferred from homology"/>
<dbReference type="InterPro" id="IPR003362">
    <property type="entry name" value="Bact_transf"/>
</dbReference>
<protein>
    <submittedName>
        <fullName evidence="3">UDP-glucose:undecaprenyl-phosphate glucose-1-phosphate transferase</fullName>
        <ecNumber evidence="3">2.7.8.31</ecNumber>
    </submittedName>
</protein>